<protein>
    <submittedName>
        <fullName evidence="5">DUF697 domain-containing protein</fullName>
    </submittedName>
</protein>
<evidence type="ECO:0000256" key="4">
    <source>
        <dbReference type="ARBA" id="ARBA00023136"/>
    </source>
</evidence>
<keyword evidence="6" id="KW-1185">Reference proteome</keyword>
<gene>
    <name evidence="5" type="ORF">SG35_005610</name>
</gene>
<proteinExistence type="predicted"/>
<dbReference type="RefSeq" id="WP_053043068.1">
    <property type="nucleotide sequence ID" value="NZ_CP059735.1"/>
</dbReference>
<keyword evidence="3" id="KW-1133">Transmembrane helix</keyword>
<dbReference type="Pfam" id="PF05128">
    <property type="entry name" value="DUF697"/>
    <property type="match status" value="1"/>
</dbReference>
<dbReference type="InterPro" id="IPR021147">
    <property type="entry name" value="DUF697"/>
</dbReference>
<evidence type="ECO:0000256" key="1">
    <source>
        <dbReference type="ARBA" id="ARBA00004141"/>
    </source>
</evidence>
<name>A0AAE9YRY3_9GAMM</name>
<sequence length="161" mass="17333">MSQQSQQAQQIVNGYTKGAAAVGLVPVPLADALLISGIQLKMLQQIAHLYGEKLADSKRKAVFGSILAALVPLTLRNQLVSWLKVVPVAGQVVGLLGMSTFSAASTWAIGRVFIQHYEAGGTLLDFDPDKMKNHYLEQFELGQKVAKSQTTHSADYVGVKP</sequence>
<dbReference type="KEGG" id="tact:SG35_005610"/>
<dbReference type="GO" id="GO:0016020">
    <property type="term" value="C:membrane"/>
    <property type="evidence" value="ECO:0007669"/>
    <property type="project" value="UniProtKB-SubCell"/>
</dbReference>
<dbReference type="AlphaFoldDB" id="A0AAE9YRY3"/>
<accession>A0AAE9YRY3</accession>
<evidence type="ECO:0000256" key="2">
    <source>
        <dbReference type="ARBA" id="ARBA00022692"/>
    </source>
</evidence>
<evidence type="ECO:0000256" key="3">
    <source>
        <dbReference type="ARBA" id="ARBA00022989"/>
    </source>
</evidence>
<reference evidence="5 6" key="2">
    <citation type="journal article" date="2022" name="Mar. Drugs">
        <title>Bioassay-Guided Fractionation Leads to the Detection of Cholic Acid Generated by the Rare Thalassomonas sp.</title>
        <authorList>
            <person name="Pheiffer F."/>
            <person name="Schneider Y.K."/>
            <person name="Hansen E.H."/>
            <person name="Andersen J.H."/>
            <person name="Isaksson J."/>
            <person name="Busche T."/>
            <person name="R C."/>
            <person name="Kalinowski J."/>
            <person name="Zyl L.V."/>
            <person name="Trindade M."/>
        </authorList>
    </citation>
    <scope>NUCLEOTIDE SEQUENCE [LARGE SCALE GENOMIC DNA]</scope>
    <source>
        <strain evidence="5 6">A5K-106</strain>
    </source>
</reference>
<dbReference type="Proteomes" id="UP000032568">
    <property type="component" value="Chromosome"/>
</dbReference>
<comment type="subcellular location">
    <subcellularLocation>
        <location evidence="1">Membrane</location>
        <topology evidence="1">Multi-pass membrane protein</topology>
    </subcellularLocation>
</comment>
<organism evidence="5 6">
    <name type="scientific">Thalassomonas actiniarum</name>
    <dbReference type="NCBI Taxonomy" id="485447"/>
    <lineage>
        <taxon>Bacteria</taxon>
        <taxon>Pseudomonadati</taxon>
        <taxon>Pseudomonadota</taxon>
        <taxon>Gammaproteobacteria</taxon>
        <taxon>Alteromonadales</taxon>
        <taxon>Colwelliaceae</taxon>
        <taxon>Thalassomonas</taxon>
    </lineage>
</organism>
<evidence type="ECO:0000313" key="5">
    <source>
        <dbReference type="EMBL" id="WDE00131.1"/>
    </source>
</evidence>
<keyword evidence="4" id="KW-0472">Membrane</keyword>
<dbReference type="EMBL" id="CP059735">
    <property type="protein sequence ID" value="WDE00131.1"/>
    <property type="molecule type" value="Genomic_DNA"/>
</dbReference>
<keyword evidence="2" id="KW-0812">Transmembrane</keyword>
<reference evidence="5 6" key="1">
    <citation type="journal article" date="2015" name="Genome Announc.">
        <title>Draft Genome Sequences of Marine Isolates of Thalassomonas viridans and Thalassomonas actiniarum.</title>
        <authorList>
            <person name="Olonade I."/>
            <person name="van Zyl L.J."/>
            <person name="Trindade M."/>
        </authorList>
    </citation>
    <scope>NUCLEOTIDE SEQUENCE [LARGE SCALE GENOMIC DNA]</scope>
    <source>
        <strain evidence="5 6">A5K-106</strain>
    </source>
</reference>
<evidence type="ECO:0000313" key="6">
    <source>
        <dbReference type="Proteomes" id="UP000032568"/>
    </source>
</evidence>